<feature type="compositionally biased region" description="Basic and acidic residues" evidence="8">
    <location>
        <begin position="258"/>
        <end position="273"/>
    </location>
</feature>
<evidence type="ECO:0000259" key="9">
    <source>
        <dbReference type="PROSITE" id="PS50023"/>
    </source>
</evidence>
<dbReference type="GO" id="GO:0030018">
    <property type="term" value="C:Z disc"/>
    <property type="evidence" value="ECO:0007669"/>
    <property type="project" value="TreeGrafter"/>
</dbReference>
<dbReference type="CDD" id="cd09459">
    <property type="entry name" value="LIM3_ENH"/>
    <property type="match status" value="1"/>
</dbReference>
<dbReference type="GO" id="GO:0046872">
    <property type="term" value="F:metal ion binding"/>
    <property type="evidence" value="ECO:0007669"/>
    <property type="project" value="UniProtKB-KW"/>
</dbReference>
<dbReference type="CTD" id="10611"/>
<dbReference type="GO" id="GO:0031941">
    <property type="term" value="C:filamentous actin"/>
    <property type="evidence" value="ECO:0007669"/>
    <property type="project" value="TreeGrafter"/>
</dbReference>
<keyword evidence="6 7" id="KW-0440">LIM domain</keyword>
<dbReference type="InterPro" id="IPR001781">
    <property type="entry name" value="Znf_LIM"/>
</dbReference>
<dbReference type="InterPro" id="IPR036034">
    <property type="entry name" value="PDZ_sf"/>
</dbReference>
<feature type="region of interest" description="Disordered" evidence="8">
    <location>
        <begin position="215"/>
        <end position="339"/>
    </location>
</feature>
<reference evidence="11" key="1">
    <citation type="submission" date="2025-08" db="UniProtKB">
        <authorList>
            <consortium name="Ensembl"/>
        </authorList>
    </citation>
    <scope>IDENTIFICATION</scope>
</reference>
<feature type="compositionally biased region" description="Polar residues" evidence="8">
    <location>
        <begin position="305"/>
        <end position="326"/>
    </location>
</feature>
<dbReference type="GeneID" id="105530612"/>
<dbReference type="FunFam" id="2.10.110.10:FF:000020">
    <property type="entry name" value="PDZ and LIM domain protein 5"/>
    <property type="match status" value="1"/>
</dbReference>
<evidence type="ECO:0000256" key="6">
    <source>
        <dbReference type="ARBA" id="ARBA00023038"/>
    </source>
</evidence>
<feature type="domain" description="LIM zinc-binding" evidence="9">
    <location>
        <begin position="537"/>
        <end position="596"/>
    </location>
</feature>
<dbReference type="FunFam" id="2.30.42.10:FF:000019">
    <property type="entry name" value="LIM domain binding 3 isoform 1"/>
    <property type="match status" value="1"/>
</dbReference>
<evidence type="ECO:0000256" key="4">
    <source>
        <dbReference type="ARBA" id="ARBA00022737"/>
    </source>
</evidence>
<dbReference type="OMA" id="ITGTEHX"/>
<evidence type="ECO:0000256" key="2">
    <source>
        <dbReference type="ARBA" id="ARBA00022490"/>
    </source>
</evidence>
<evidence type="ECO:0000256" key="5">
    <source>
        <dbReference type="ARBA" id="ARBA00022833"/>
    </source>
</evidence>
<dbReference type="GO" id="GO:0007507">
    <property type="term" value="P:heart development"/>
    <property type="evidence" value="ECO:0007669"/>
    <property type="project" value="TreeGrafter"/>
</dbReference>
<gene>
    <name evidence="11" type="primary">PDLIM5</name>
</gene>
<dbReference type="Gene3D" id="2.10.110.10">
    <property type="entry name" value="Cysteine Rich Protein"/>
    <property type="match status" value="3"/>
</dbReference>
<dbReference type="PROSITE" id="PS50106">
    <property type="entry name" value="PDZ"/>
    <property type="match status" value="1"/>
</dbReference>
<feature type="domain" description="LIM zinc-binding" evidence="9">
    <location>
        <begin position="477"/>
        <end position="536"/>
    </location>
</feature>
<organism evidence="11 12">
    <name type="scientific">Mandrillus leucophaeus</name>
    <name type="common">Drill</name>
    <name type="synonym">Papio leucophaeus</name>
    <dbReference type="NCBI Taxonomy" id="9568"/>
    <lineage>
        <taxon>Eukaryota</taxon>
        <taxon>Metazoa</taxon>
        <taxon>Chordata</taxon>
        <taxon>Craniata</taxon>
        <taxon>Vertebrata</taxon>
        <taxon>Euteleostomi</taxon>
        <taxon>Mammalia</taxon>
        <taxon>Eutheria</taxon>
        <taxon>Euarchontoglires</taxon>
        <taxon>Primates</taxon>
        <taxon>Haplorrhini</taxon>
        <taxon>Catarrhini</taxon>
        <taxon>Cercopithecidae</taxon>
        <taxon>Cercopithecinae</taxon>
        <taxon>Mandrillus</taxon>
    </lineage>
</organism>
<dbReference type="GO" id="GO:0003779">
    <property type="term" value="F:actin binding"/>
    <property type="evidence" value="ECO:0007669"/>
    <property type="project" value="TreeGrafter"/>
</dbReference>
<evidence type="ECO:0000256" key="7">
    <source>
        <dbReference type="PROSITE-ProRule" id="PRU00125"/>
    </source>
</evidence>
<name>A0A2K5ZKD8_MANLE</name>
<dbReference type="SMART" id="SM00132">
    <property type="entry name" value="LIM"/>
    <property type="match status" value="3"/>
</dbReference>
<keyword evidence="5 7" id="KW-0862">Zinc</keyword>
<dbReference type="PROSITE" id="PS50023">
    <property type="entry name" value="LIM_DOMAIN_2"/>
    <property type="match status" value="3"/>
</dbReference>
<dbReference type="Gene3D" id="2.30.42.10">
    <property type="match status" value="1"/>
</dbReference>
<dbReference type="PROSITE" id="PS00478">
    <property type="entry name" value="LIM_DOMAIN_1"/>
    <property type="match status" value="1"/>
</dbReference>
<dbReference type="GO" id="GO:0051371">
    <property type="term" value="F:muscle alpha-actinin binding"/>
    <property type="evidence" value="ECO:0007669"/>
    <property type="project" value="TreeGrafter"/>
</dbReference>
<feature type="compositionally biased region" description="Polar residues" evidence="8">
    <location>
        <begin position="361"/>
        <end position="385"/>
    </location>
</feature>
<dbReference type="CDD" id="cd09453">
    <property type="entry name" value="LIM1_ENH"/>
    <property type="match status" value="1"/>
</dbReference>
<evidence type="ECO:0000259" key="10">
    <source>
        <dbReference type="PROSITE" id="PS50106"/>
    </source>
</evidence>
<dbReference type="Ensembl" id="ENSMLET00000051795.1">
    <property type="protein sequence ID" value="ENSMLEP00000028243.1"/>
    <property type="gene ID" value="ENSMLEG00000038253.1"/>
</dbReference>
<keyword evidence="4" id="KW-0677">Repeat</keyword>
<keyword evidence="2" id="KW-0963">Cytoplasm</keyword>
<comment type="subcellular location">
    <subcellularLocation>
        <location evidence="1">Cytoplasm</location>
    </subcellularLocation>
</comment>
<accession>A0A2K5ZKD8</accession>
<dbReference type="PANTHER" id="PTHR24214:SF32">
    <property type="entry name" value="PDZ AND LIM DOMAIN PROTEIN 5"/>
    <property type="match status" value="1"/>
</dbReference>
<evidence type="ECO:0000313" key="12">
    <source>
        <dbReference type="Proteomes" id="UP000233140"/>
    </source>
</evidence>
<keyword evidence="12" id="KW-1185">Reference proteome</keyword>
<dbReference type="Proteomes" id="UP000233140">
    <property type="component" value="Unassembled WGS sequence"/>
</dbReference>
<dbReference type="FunFam" id="2.10.110.10:FF:000010">
    <property type="entry name" value="PDZ and LIM domain protein 5"/>
    <property type="match status" value="1"/>
</dbReference>
<dbReference type="PANTHER" id="PTHR24214">
    <property type="entry name" value="PDZ AND LIM DOMAIN PROTEIN ZASP"/>
    <property type="match status" value="1"/>
</dbReference>
<dbReference type="SMART" id="SM00228">
    <property type="entry name" value="PDZ"/>
    <property type="match status" value="1"/>
</dbReference>
<feature type="region of interest" description="Disordered" evidence="8">
    <location>
        <begin position="354"/>
        <end position="404"/>
    </location>
</feature>
<dbReference type="GO" id="GO:0061061">
    <property type="term" value="P:muscle structure development"/>
    <property type="evidence" value="ECO:0007669"/>
    <property type="project" value="TreeGrafter"/>
</dbReference>
<feature type="region of interest" description="Disordered" evidence="8">
    <location>
        <begin position="121"/>
        <end position="165"/>
    </location>
</feature>
<feature type="domain" description="LIM zinc-binding" evidence="9">
    <location>
        <begin position="418"/>
        <end position="476"/>
    </location>
</feature>
<dbReference type="SUPFAM" id="SSF57716">
    <property type="entry name" value="Glucocorticoid receptor-like (DNA-binding domain)"/>
    <property type="match status" value="3"/>
</dbReference>
<feature type="compositionally biased region" description="Low complexity" evidence="8">
    <location>
        <begin position="144"/>
        <end position="165"/>
    </location>
</feature>
<evidence type="ECO:0000256" key="8">
    <source>
        <dbReference type="SAM" id="MobiDB-lite"/>
    </source>
</evidence>
<dbReference type="CDD" id="cd09457">
    <property type="entry name" value="LIM2_ENH"/>
    <property type="match status" value="1"/>
</dbReference>
<keyword evidence="3 7" id="KW-0479">Metal-binding</keyword>
<feature type="compositionally biased region" description="Polar residues" evidence="8">
    <location>
        <begin position="392"/>
        <end position="404"/>
    </location>
</feature>
<dbReference type="AlphaFoldDB" id="A0A2K5ZKD8"/>
<dbReference type="CDD" id="cd06753">
    <property type="entry name" value="PDZ_PDLIM-like"/>
    <property type="match status" value="1"/>
</dbReference>
<feature type="compositionally biased region" description="Polar residues" evidence="8">
    <location>
        <begin position="134"/>
        <end position="143"/>
    </location>
</feature>
<dbReference type="SUPFAM" id="SSF50156">
    <property type="entry name" value="PDZ domain-like"/>
    <property type="match status" value="1"/>
</dbReference>
<dbReference type="FunFam" id="2.10.110.10:FF:000014">
    <property type="entry name" value="PDZ and LIM domain protein 5"/>
    <property type="match status" value="1"/>
</dbReference>
<dbReference type="RefSeq" id="XP_011823621.1">
    <property type="nucleotide sequence ID" value="XM_011968231.1"/>
</dbReference>
<dbReference type="InterPro" id="IPR050604">
    <property type="entry name" value="PDZ-LIM_domain"/>
</dbReference>
<protein>
    <submittedName>
        <fullName evidence="11">PDZ and LIM domain 5</fullName>
    </submittedName>
</protein>
<reference evidence="11" key="2">
    <citation type="submission" date="2025-09" db="UniProtKB">
        <authorList>
            <consortium name="Ensembl"/>
        </authorList>
    </citation>
    <scope>IDENTIFICATION</scope>
</reference>
<feature type="domain" description="PDZ" evidence="10">
    <location>
        <begin position="10"/>
        <end position="85"/>
    </location>
</feature>
<feature type="compositionally biased region" description="Polar residues" evidence="8">
    <location>
        <begin position="226"/>
        <end position="237"/>
    </location>
</feature>
<dbReference type="InterPro" id="IPR001478">
    <property type="entry name" value="PDZ"/>
</dbReference>
<evidence type="ECO:0000313" key="11">
    <source>
        <dbReference type="Ensembl" id="ENSMLEP00000028243.1"/>
    </source>
</evidence>
<feature type="compositionally biased region" description="Basic and acidic residues" evidence="8">
    <location>
        <begin position="293"/>
        <end position="304"/>
    </location>
</feature>
<dbReference type="GeneTree" id="ENSGT00940000155292"/>
<dbReference type="GO" id="GO:0005912">
    <property type="term" value="C:adherens junction"/>
    <property type="evidence" value="ECO:0007669"/>
    <property type="project" value="TreeGrafter"/>
</dbReference>
<sequence>MSNYSVSLVGPAPWGFRLQGGKDFNMPLTISSLKDGGKASQANVRIGDVVLSIDGISAQGMTHLEAQNKIKGCTGSLNMTLQRASATPKPEPVPVQKGEPKEVVKPVPITSPAVSKVTSTNNMAYNKAPRPFGSVSSPKVTSIPSPSSAFTPAHATTSSHASPSPVAAVTPPLFAASGLHANANLGADQSPSALSAGKTAVNVPRQPTVTSVCSETSQELAEGQRRGSQGDSKQQNGPPRKHIVERNTEFYHIPTHSDASKKRLIEDTEDWRPRTGTTQSRSFRILAQITGTEHLKESEADNTKKANNSQEPSPQLTSSVASTRSMPESLDSPASGRPGVASLTTAAAFKPVGSTGVIKSPSWQRPNQAVPSTGRISNSATSSGSVAPASSALGQPQPSAQDTLVQRAEHIPAGKRTPMCAHCNQVIRGPFLVALGKSWHPEEFNCAHCKNTMAYIGFVEEKGALYCELCYEKFFAPECGRCQRKILGEVINALKQTWHVSCFVCVACGKPIRNNVFHLEDGEPYCETDYYALFGTICHGCEFPIEAGDMFLEALGYTWHDTCFVCSVCCESLEGQTFFSKKDKPLCKKHAHSVNF</sequence>
<dbReference type="Pfam" id="PF00412">
    <property type="entry name" value="LIM"/>
    <property type="match status" value="3"/>
</dbReference>
<proteinExistence type="predicted"/>
<evidence type="ECO:0000256" key="1">
    <source>
        <dbReference type="ARBA" id="ARBA00004496"/>
    </source>
</evidence>
<evidence type="ECO:0000256" key="3">
    <source>
        <dbReference type="ARBA" id="ARBA00022723"/>
    </source>
</evidence>
<dbReference type="GO" id="GO:0001725">
    <property type="term" value="C:stress fiber"/>
    <property type="evidence" value="ECO:0007669"/>
    <property type="project" value="TreeGrafter"/>
</dbReference>
<dbReference type="GO" id="GO:0030036">
    <property type="term" value="P:actin cytoskeleton organization"/>
    <property type="evidence" value="ECO:0007669"/>
    <property type="project" value="TreeGrafter"/>
</dbReference>
<dbReference type="Pfam" id="PF00595">
    <property type="entry name" value="PDZ"/>
    <property type="match status" value="1"/>
</dbReference>